<dbReference type="GO" id="GO:0006508">
    <property type="term" value="P:proteolysis"/>
    <property type="evidence" value="ECO:0007669"/>
    <property type="project" value="UniProtKB-KW"/>
</dbReference>
<dbReference type="Proteomes" id="UP000570678">
    <property type="component" value="Unassembled WGS sequence"/>
</dbReference>
<proteinExistence type="predicted"/>
<evidence type="ECO:0000259" key="3">
    <source>
        <dbReference type="Pfam" id="PF02517"/>
    </source>
</evidence>
<feature type="compositionally biased region" description="Basic and acidic residues" evidence="1">
    <location>
        <begin position="216"/>
        <end position="225"/>
    </location>
</feature>
<evidence type="ECO:0000313" key="5">
    <source>
        <dbReference type="Proteomes" id="UP000570678"/>
    </source>
</evidence>
<feature type="domain" description="CAAX prenyl protease 2/Lysostaphin resistance protein A-like" evidence="3">
    <location>
        <begin position="100"/>
        <end position="192"/>
    </location>
</feature>
<dbReference type="GO" id="GO:0008237">
    <property type="term" value="F:metallopeptidase activity"/>
    <property type="evidence" value="ECO:0007669"/>
    <property type="project" value="UniProtKB-KW"/>
</dbReference>
<keyword evidence="4" id="KW-0645">Protease</keyword>
<comment type="caution">
    <text evidence="4">The sequence shown here is derived from an EMBL/GenBank/DDBJ whole genome shotgun (WGS) entry which is preliminary data.</text>
</comment>
<dbReference type="RefSeq" id="WP_063915878.1">
    <property type="nucleotide sequence ID" value="NZ_JAAXOT010000003.1"/>
</dbReference>
<evidence type="ECO:0000256" key="2">
    <source>
        <dbReference type="SAM" id="Phobius"/>
    </source>
</evidence>
<feature type="transmembrane region" description="Helical" evidence="2">
    <location>
        <begin position="57"/>
        <end position="80"/>
    </location>
</feature>
<evidence type="ECO:0000313" key="4">
    <source>
        <dbReference type="EMBL" id="NKY55826.1"/>
    </source>
</evidence>
<accession>A0A846Y8D6</accession>
<keyword evidence="5" id="KW-1185">Reference proteome</keyword>
<dbReference type="GO" id="GO:0080120">
    <property type="term" value="P:CAAX-box protein maturation"/>
    <property type="evidence" value="ECO:0007669"/>
    <property type="project" value="UniProtKB-ARBA"/>
</dbReference>
<name>A0A846Y8D6_9NOCA</name>
<organism evidence="4 5">
    <name type="scientific">Nocardia flavorosea</name>
    <dbReference type="NCBI Taxonomy" id="53429"/>
    <lineage>
        <taxon>Bacteria</taxon>
        <taxon>Bacillati</taxon>
        <taxon>Actinomycetota</taxon>
        <taxon>Actinomycetes</taxon>
        <taxon>Mycobacteriales</taxon>
        <taxon>Nocardiaceae</taxon>
        <taxon>Nocardia</taxon>
    </lineage>
</organism>
<dbReference type="InterPro" id="IPR003675">
    <property type="entry name" value="Rce1/LyrA-like_dom"/>
</dbReference>
<dbReference type="EMBL" id="JAAXOT010000003">
    <property type="protein sequence ID" value="NKY55826.1"/>
    <property type="molecule type" value="Genomic_DNA"/>
</dbReference>
<gene>
    <name evidence="4" type="ORF">HGA15_06560</name>
</gene>
<sequence>MIIRVVAAVAAPLVWNNWLLPRLALDRRGRTAAGALAATGYAITLRGRPNWFSARGAGVGIGCAALVAAGYAAAFAVPAVRRSLSGPGDRAADVGTVEWIAVHIPLGTVYTEELIFRATLEPLLDEQFGVRAGTALGSAAFGLWHIHPARAAGDSVLGTVVVTGAAGFVFGTLRRWTGSATAPALLHWTVNAGGALFARLGSVRAAPVSPVSGGRGRRESDTLRR</sequence>
<feature type="region of interest" description="Disordered" evidence="1">
    <location>
        <begin position="206"/>
        <end position="225"/>
    </location>
</feature>
<keyword evidence="2" id="KW-0472">Membrane</keyword>
<evidence type="ECO:0000256" key="1">
    <source>
        <dbReference type="SAM" id="MobiDB-lite"/>
    </source>
</evidence>
<dbReference type="AlphaFoldDB" id="A0A846Y8D6"/>
<keyword evidence="2" id="KW-0812">Transmembrane</keyword>
<keyword evidence="4" id="KW-0482">Metalloprotease</keyword>
<keyword evidence="2" id="KW-1133">Transmembrane helix</keyword>
<protein>
    <submittedName>
        <fullName evidence="4">CPBP family intramembrane metalloprotease</fullName>
    </submittedName>
</protein>
<dbReference type="GO" id="GO:0004175">
    <property type="term" value="F:endopeptidase activity"/>
    <property type="evidence" value="ECO:0007669"/>
    <property type="project" value="UniProtKB-ARBA"/>
</dbReference>
<dbReference type="Pfam" id="PF02517">
    <property type="entry name" value="Rce1-like"/>
    <property type="match status" value="1"/>
</dbReference>
<reference evidence="4 5" key="1">
    <citation type="submission" date="2020-04" db="EMBL/GenBank/DDBJ databases">
        <title>MicrobeNet Type strains.</title>
        <authorList>
            <person name="Nicholson A.C."/>
        </authorList>
    </citation>
    <scope>NUCLEOTIDE SEQUENCE [LARGE SCALE GENOMIC DNA]</scope>
    <source>
        <strain evidence="4 5">JCM 3332</strain>
    </source>
</reference>
<keyword evidence="4" id="KW-0378">Hydrolase</keyword>